<gene>
    <name evidence="1" type="ordered locus">Shell_0196</name>
</gene>
<keyword evidence="2" id="KW-1185">Reference proteome</keyword>
<proteinExistence type="predicted"/>
<dbReference type="EMBL" id="CP002051">
    <property type="protein sequence ID" value="ADI31338.1"/>
    <property type="molecule type" value="Genomic_DNA"/>
</dbReference>
<name>D7DAZ1_STAHD</name>
<evidence type="ECO:0000313" key="2">
    <source>
        <dbReference type="Proteomes" id="UP000002573"/>
    </source>
</evidence>
<dbReference type="AlphaFoldDB" id="D7DAZ1"/>
<dbReference type="KEGG" id="shc:Shell_0196"/>
<protein>
    <submittedName>
        <fullName evidence="1">Uncharacterized protein</fullName>
    </submittedName>
</protein>
<organism evidence="1 2">
    <name type="scientific">Staphylothermus hellenicus (strain DSM 12710 / JCM 10830 / BK20S6-10-b1 / P8)</name>
    <dbReference type="NCBI Taxonomy" id="591019"/>
    <lineage>
        <taxon>Archaea</taxon>
        <taxon>Thermoproteota</taxon>
        <taxon>Thermoprotei</taxon>
        <taxon>Desulfurococcales</taxon>
        <taxon>Desulfurococcaceae</taxon>
        <taxon>Staphylothermus</taxon>
    </lineage>
</organism>
<dbReference type="HOGENOM" id="CLU_656601_0_0_2"/>
<sequence length="420" mass="48419">MVTVRLIGLFLFYSYVKGYPIKFFGEVKDRVLRDAYKAGLLTARVLAIRDVIETLKRIPLELIYETSYEDRIDIVARGRIDFPKTIALYGSGRLLIVSSINKRLYDSPETLLLANIALEIKEIIEDLEENVSAENYLLNKIIGLILDDLRETYSSVSWITELAGIVEREDYDSLLQLCDTVLERGNYGYYFLAKSFKQYLQTIMNIGEEIAVHGKPEHTGSIVGVELERIFEIYTHYLTTYALLSKLERIGVKEIIVDHKGEFIEINVEENGENISYRIYHSKGFSDKSWLTRNKQVIGGPEAGRPDITITINKGDGEEIVFVMDAKQRRSLEDIYRELRIVLGYMNEYNVDKGAIIYNATYTQKTNNQHKPIPINDKNKYVAIIPLNFRKINKIKELDQLINEHINIAEENIIEKIKQA</sequence>
<dbReference type="STRING" id="591019.Shell_0196"/>
<accession>D7DAZ1</accession>
<reference evidence="2" key="1">
    <citation type="submission" date="2010-05" db="EMBL/GenBank/DDBJ databases">
        <title>Complete sequence of Staphylothermus hellenicus DSM 12710.</title>
        <authorList>
            <consortium name="US DOE Joint Genome Institute"/>
            <person name="Lucas S."/>
            <person name="Copeland A."/>
            <person name="Lapidus A."/>
            <person name="Cheng J.-F."/>
            <person name="Bruce D."/>
            <person name="Goodwin L."/>
            <person name="Pitluck S."/>
            <person name="Davenport K."/>
            <person name="Detter J.C."/>
            <person name="Han C."/>
            <person name="Tapia R."/>
            <person name="Larimer F."/>
            <person name="Land M."/>
            <person name="Hauser L."/>
            <person name="Kyrpides N."/>
            <person name="Mikhailova N."/>
            <person name="Anderson I.J."/>
            <person name="Woyke T."/>
        </authorList>
    </citation>
    <scope>NUCLEOTIDE SEQUENCE [LARGE SCALE GENOMIC DNA]</scope>
    <source>
        <strain evidence="2">DSM 12710 / JCM 10830 / BK20S6-10-b1 / P8</strain>
    </source>
</reference>
<reference evidence="1 2" key="2">
    <citation type="journal article" date="2011" name="Stand. Genomic Sci.">
        <title>Complete genome sequence of Staphylothermus hellenicus P8.</title>
        <authorList>
            <person name="Anderson I."/>
            <person name="Wirth R."/>
            <person name="Lucas S."/>
            <person name="Copeland A."/>
            <person name="Lapidus A."/>
            <person name="Cheng J.F."/>
            <person name="Goodwin L."/>
            <person name="Pitluck S."/>
            <person name="Davenport K."/>
            <person name="Detter J.C."/>
            <person name="Han C."/>
            <person name="Tapia R."/>
            <person name="Land M."/>
            <person name="Hauser L."/>
            <person name="Pati A."/>
            <person name="Mikhailova N."/>
            <person name="Woyke T."/>
            <person name="Klenk H.P."/>
            <person name="Kyrpides N."/>
            <person name="Ivanova N."/>
        </authorList>
    </citation>
    <scope>NUCLEOTIDE SEQUENCE [LARGE SCALE GENOMIC DNA]</scope>
    <source>
        <strain evidence="2">DSM 12710 / JCM 10830 / BK20S6-10-b1 / P8</strain>
    </source>
</reference>
<dbReference type="Proteomes" id="UP000002573">
    <property type="component" value="Chromosome"/>
</dbReference>
<evidence type="ECO:0000313" key="1">
    <source>
        <dbReference type="EMBL" id="ADI31338.1"/>
    </source>
</evidence>
<dbReference type="OrthoDB" id="376425at2157"/>
<dbReference type="eggNOG" id="arCOG05713">
    <property type="taxonomic scope" value="Archaea"/>
</dbReference>